<dbReference type="OrthoDB" id="8237329at2"/>
<proteinExistence type="predicted"/>
<feature type="region of interest" description="Disordered" evidence="1">
    <location>
        <begin position="146"/>
        <end position="182"/>
    </location>
</feature>
<organism evidence="2 3">
    <name type="scientific">Roseicella frigidaeris</name>
    <dbReference type="NCBI Taxonomy" id="2230885"/>
    <lineage>
        <taxon>Bacteria</taxon>
        <taxon>Pseudomonadati</taxon>
        <taxon>Pseudomonadota</taxon>
        <taxon>Alphaproteobacteria</taxon>
        <taxon>Acetobacterales</taxon>
        <taxon>Roseomonadaceae</taxon>
        <taxon>Roseicella</taxon>
    </lineage>
</organism>
<reference evidence="3" key="1">
    <citation type="submission" date="2018-06" db="EMBL/GenBank/DDBJ databases">
        <authorList>
            <person name="Khan S.A."/>
        </authorList>
    </citation>
    <scope>NUCLEOTIDE SEQUENCE [LARGE SCALE GENOMIC DNA]</scope>
    <source>
        <strain evidence="3">DB-1506</strain>
    </source>
</reference>
<dbReference type="EMBL" id="QLIX01000010">
    <property type="protein sequence ID" value="RAI58259.1"/>
    <property type="molecule type" value="Genomic_DNA"/>
</dbReference>
<sequence length="264" mass="27035">MPTMPLAQAAGTADAAEASLLAEAVDGLGPGWRLLARRPASAGRPLWAAGQGPAILANAALGLVLLDIAPRASIGAAEQLRAALAAAEFGRRFPGHLPIVHRMLPREHIGRLPDILDYALSWEPPLTLPAEEAWVEAVEQVIAGPLPVEPSPAPPAPDPAAAEPVAMPPAEDPVAAPPAAQAPPSYATPLLIGWTLMLAIGAAVATWQSAPRPAPAPEAAAQAPAASRPAATRPRPISASQAPARQDEALRPAVWRAAPDRPAP</sequence>
<protein>
    <submittedName>
        <fullName evidence="2">Uncharacterized protein</fullName>
    </submittedName>
</protein>
<evidence type="ECO:0000256" key="1">
    <source>
        <dbReference type="SAM" id="MobiDB-lite"/>
    </source>
</evidence>
<comment type="caution">
    <text evidence="2">The sequence shown here is derived from an EMBL/GenBank/DDBJ whole genome shotgun (WGS) entry which is preliminary data.</text>
</comment>
<dbReference type="AlphaFoldDB" id="A0A327M6A3"/>
<name>A0A327M6A3_9PROT</name>
<feature type="compositionally biased region" description="Low complexity" evidence="1">
    <location>
        <begin position="217"/>
        <end position="240"/>
    </location>
</feature>
<feature type="region of interest" description="Disordered" evidence="1">
    <location>
        <begin position="212"/>
        <end position="264"/>
    </location>
</feature>
<gene>
    <name evidence="2" type="ORF">DOO78_14680</name>
</gene>
<feature type="compositionally biased region" description="Pro residues" evidence="1">
    <location>
        <begin position="147"/>
        <end position="158"/>
    </location>
</feature>
<feature type="compositionally biased region" description="Low complexity" evidence="1">
    <location>
        <begin position="172"/>
        <end position="182"/>
    </location>
</feature>
<dbReference type="RefSeq" id="WP_128080062.1">
    <property type="nucleotide sequence ID" value="NZ_QLIX01000010.1"/>
</dbReference>
<evidence type="ECO:0000313" key="3">
    <source>
        <dbReference type="Proteomes" id="UP000249065"/>
    </source>
</evidence>
<evidence type="ECO:0000313" key="2">
    <source>
        <dbReference type="EMBL" id="RAI58259.1"/>
    </source>
</evidence>
<dbReference type="Proteomes" id="UP000249065">
    <property type="component" value="Unassembled WGS sequence"/>
</dbReference>
<accession>A0A327M6A3</accession>
<keyword evidence="3" id="KW-1185">Reference proteome</keyword>